<accession>A0A8R1DNI9</accession>
<sequence length="44" mass="5203">MYRFSANPVGGAMFARIPREIFVQFEAHKRKTAHRLIANQELYH</sequence>
<proteinExistence type="predicted"/>
<dbReference type="AlphaFoldDB" id="A0A8R1DNI9"/>
<dbReference type="Proteomes" id="UP000005237">
    <property type="component" value="Unassembled WGS sequence"/>
</dbReference>
<organism evidence="1 2">
    <name type="scientific">Caenorhabditis japonica</name>
    <dbReference type="NCBI Taxonomy" id="281687"/>
    <lineage>
        <taxon>Eukaryota</taxon>
        <taxon>Metazoa</taxon>
        <taxon>Ecdysozoa</taxon>
        <taxon>Nematoda</taxon>
        <taxon>Chromadorea</taxon>
        <taxon>Rhabditida</taxon>
        <taxon>Rhabditina</taxon>
        <taxon>Rhabditomorpha</taxon>
        <taxon>Rhabditoidea</taxon>
        <taxon>Rhabditidae</taxon>
        <taxon>Peloderinae</taxon>
        <taxon>Caenorhabditis</taxon>
    </lineage>
</organism>
<reference evidence="1" key="2">
    <citation type="submission" date="2022-06" db="UniProtKB">
        <authorList>
            <consortium name="EnsemblMetazoa"/>
        </authorList>
    </citation>
    <scope>IDENTIFICATION</scope>
    <source>
        <strain evidence="1">DF5081</strain>
    </source>
</reference>
<evidence type="ECO:0000313" key="2">
    <source>
        <dbReference type="Proteomes" id="UP000005237"/>
    </source>
</evidence>
<keyword evidence="2" id="KW-1185">Reference proteome</keyword>
<name>A0A8R1DNI9_CAEJA</name>
<evidence type="ECO:0000313" key="1">
    <source>
        <dbReference type="EnsemblMetazoa" id="CJA07697.1"/>
    </source>
</evidence>
<dbReference type="EnsemblMetazoa" id="CJA07697.1">
    <property type="protein sequence ID" value="CJA07697.1"/>
    <property type="gene ID" value="WBGene00126901"/>
</dbReference>
<reference evidence="2" key="1">
    <citation type="submission" date="2010-08" db="EMBL/GenBank/DDBJ databases">
        <authorList>
            <consortium name="Caenorhabditis japonica Sequencing Consortium"/>
            <person name="Wilson R.K."/>
        </authorList>
    </citation>
    <scope>NUCLEOTIDE SEQUENCE [LARGE SCALE GENOMIC DNA]</scope>
    <source>
        <strain evidence="2">DF5081</strain>
    </source>
</reference>
<protein>
    <submittedName>
        <fullName evidence="1">Uncharacterized protein</fullName>
    </submittedName>
</protein>